<accession>A0A0F9ECX5</accession>
<proteinExistence type="predicted"/>
<gene>
    <name evidence="1" type="ORF">LCGC14_2441100</name>
</gene>
<comment type="caution">
    <text evidence="1">The sequence shown here is derived from an EMBL/GenBank/DDBJ whole genome shotgun (WGS) entry which is preliminary data.</text>
</comment>
<evidence type="ECO:0000313" key="1">
    <source>
        <dbReference type="EMBL" id="KKL21873.1"/>
    </source>
</evidence>
<dbReference type="AlphaFoldDB" id="A0A0F9ECX5"/>
<protein>
    <submittedName>
        <fullName evidence="1">Uncharacterized protein</fullName>
    </submittedName>
</protein>
<organism evidence="1">
    <name type="scientific">marine sediment metagenome</name>
    <dbReference type="NCBI Taxonomy" id="412755"/>
    <lineage>
        <taxon>unclassified sequences</taxon>
        <taxon>metagenomes</taxon>
        <taxon>ecological metagenomes</taxon>
    </lineage>
</organism>
<reference evidence="1" key="1">
    <citation type="journal article" date="2015" name="Nature">
        <title>Complex archaea that bridge the gap between prokaryotes and eukaryotes.</title>
        <authorList>
            <person name="Spang A."/>
            <person name="Saw J.H."/>
            <person name="Jorgensen S.L."/>
            <person name="Zaremba-Niedzwiedzka K."/>
            <person name="Martijn J."/>
            <person name="Lind A.E."/>
            <person name="van Eijk R."/>
            <person name="Schleper C."/>
            <person name="Guy L."/>
            <person name="Ettema T.J."/>
        </authorList>
    </citation>
    <scope>NUCLEOTIDE SEQUENCE</scope>
</reference>
<dbReference type="EMBL" id="LAZR01037566">
    <property type="protein sequence ID" value="KKL21873.1"/>
    <property type="molecule type" value="Genomic_DNA"/>
</dbReference>
<sequence length="327" mass="36372">TPAGKAAINEILTALEREVDQATGRLGSSALQEFRAVKTLVGEMRGRFNNEIIQAVAEAKPSQVVKQIFFKGTPVLEEIQAVKAAVTSETWDLLQDHFLAQVIREGVDPTTGIPMASKMVKILGERGEFIPTPGVKISPILDEIFDSRRAAEKLERFRDSLNILTRTQQKVGEGTGRMLIQLTQGGAIIDLALGKHEEAEQKFKVIVNDLEGRMNSATGYRLFKYQLQIAAFGQGLAEGIKEYEGYDRPRPISEVAVASKNLYNSFMALCRESNIDYEGYEHLGKNYALSGLENEGLMVLERSLDSDIISTFRIYKDRVKLLKDEKG</sequence>
<name>A0A0F9ECX5_9ZZZZ</name>
<feature type="non-terminal residue" evidence="1">
    <location>
        <position position="1"/>
    </location>
</feature>